<dbReference type="InterPro" id="IPR001650">
    <property type="entry name" value="Helicase_C-like"/>
</dbReference>
<evidence type="ECO:0000313" key="8">
    <source>
        <dbReference type="Proteomes" id="UP000316092"/>
    </source>
</evidence>
<dbReference type="SUPFAM" id="SSF52540">
    <property type="entry name" value="P-loop containing nucleoside triphosphate hydrolases"/>
    <property type="match status" value="2"/>
</dbReference>
<reference evidence="7 8" key="1">
    <citation type="submission" date="2019-07" db="EMBL/GenBank/DDBJ databases">
        <title>Deinococcus detaillus sp. nov., isolated from humus soil in Antarctica.</title>
        <authorList>
            <person name="Zhang K."/>
        </authorList>
    </citation>
    <scope>NUCLEOTIDE SEQUENCE [LARGE SCALE GENOMIC DNA]</scope>
    <source>
        <strain evidence="7 8">H1</strain>
    </source>
</reference>
<dbReference type="InterPro" id="IPR049730">
    <property type="entry name" value="SNF2/RAD54-like_C"/>
</dbReference>
<dbReference type="GO" id="GO:0004386">
    <property type="term" value="F:helicase activity"/>
    <property type="evidence" value="ECO:0007669"/>
    <property type="project" value="UniProtKB-KW"/>
</dbReference>
<keyword evidence="1" id="KW-0547">Nucleotide-binding</keyword>
<dbReference type="PROSITE" id="PS51194">
    <property type="entry name" value="HELICASE_CTER"/>
    <property type="match status" value="1"/>
</dbReference>
<sequence>MSQLPRAPVRLLVRTDHLAARRFSSGCRQRLLADRAGGGITVAFSNLPVTGALVYCRATQQTGQVQGKGINEERLRVRFASGVQEKWLWEVSCGLQPGQLVLHGPQGALSGLGEGRVITTRTLGEREQVLVEFHTSAERRWLPWTALQAVTAPEEQARKQRRPAAAPLPNGSAERFRLRQLGRALRHWHGLTGTLAQVDIDPLPHQIHLVHRILTSGTLSWMIADDVGLGKTIEVGLLLAAARARGVRRVLLCVPAGLTRQWQQELRERFGMREAVIYGEDFTISDPAQWRLYDTVIASMDRLKAEGHLELVQQAPRWDLVVFDEAHRLTRAQYGLKLSASERYRLAQTLRSHADDLLLLTGTPHQGKLDRFEALLELLRPGKIWRERIQNLRAQPEILADMIIRNRKADVTDADGQFLFRGKVTRSVSAVLGEPERRFERALGAYLQRGYTASRNARQPGSQTSLAIGFVMTVYRKLAASSLAAIEMALRRRLARLEGRLEEVAPTTTGVEHEDTPEHDANVTGGAEFFQGEHQDLQDLIDQVAGLRAGEAKRRALLESVIPQILAQNPQERVLIFTEYRSTQDDLVAALSALGPVDVIHGGQTMEQRRSAIEHFETAGQFLVSTEAGGEGFNLQARCHILVNYDLPWNPMRLVQRVGRLYRYGQTQTVVTLNMAQEGSLDDDILTQMYRRLEAVARDLASVSGEYREGLQEDILGQLAAALDVSAVLEDARTYAAQRTQERLEEALSRAREAAKQQEALLRYASGFDPQGMGQELPLTPHHLRSFVEGMCRQLHIELREQTHAGRVWSLRLPEEVQQSAHQRASLRVTFDRALSRKLPGVQLLDGSSSLLQHLFDVSDSYVFKGHVAAANLPTTLCAELAWNDNLGRRLHQRFVAVQAEALNPAAFADFLLHPAADAPHSSLALPMEALVAALQRRLSQEASETVQPGSLRITGMALG</sequence>
<dbReference type="SMART" id="SM00487">
    <property type="entry name" value="DEXDc"/>
    <property type="match status" value="1"/>
</dbReference>
<feature type="domain" description="Helicase C-terminal" evidence="6">
    <location>
        <begin position="557"/>
        <end position="716"/>
    </location>
</feature>
<evidence type="ECO:0000256" key="2">
    <source>
        <dbReference type="ARBA" id="ARBA00022801"/>
    </source>
</evidence>
<dbReference type="InterPro" id="IPR057342">
    <property type="entry name" value="DEXDc_RapA"/>
</dbReference>
<comment type="caution">
    <text evidence="7">The sequence shown here is derived from an EMBL/GenBank/DDBJ whole genome shotgun (WGS) entry which is preliminary data.</text>
</comment>
<accession>A0A553UPI5</accession>
<dbReference type="Gene3D" id="3.40.50.10810">
    <property type="entry name" value="Tandem AAA-ATPase domain"/>
    <property type="match status" value="1"/>
</dbReference>
<dbReference type="EMBL" id="VKDB01000018">
    <property type="protein sequence ID" value="TSA82133.1"/>
    <property type="molecule type" value="Genomic_DNA"/>
</dbReference>
<evidence type="ECO:0000313" key="7">
    <source>
        <dbReference type="EMBL" id="TSA82133.1"/>
    </source>
</evidence>
<dbReference type="PROSITE" id="PS51192">
    <property type="entry name" value="HELICASE_ATP_BIND_1"/>
    <property type="match status" value="1"/>
</dbReference>
<evidence type="ECO:0000256" key="3">
    <source>
        <dbReference type="ARBA" id="ARBA00022806"/>
    </source>
</evidence>
<evidence type="ECO:0000259" key="6">
    <source>
        <dbReference type="PROSITE" id="PS51194"/>
    </source>
</evidence>
<dbReference type="PANTHER" id="PTHR10799">
    <property type="entry name" value="SNF2/RAD54 HELICASE FAMILY"/>
    <property type="match status" value="1"/>
</dbReference>
<evidence type="ECO:0000256" key="1">
    <source>
        <dbReference type="ARBA" id="ARBA00022741"/>
    </source>
</evidence>
<dbReference type="OrthoDB" id="9814088at2"/>
<keyword evidence="8" id="KW-1185">Reference proteome</keyword>
<dbReference type="AlphaFoldDB" id="A0A553UPI5"/>
<dbReference type="InterPro" id="IPR027417">
    <property type="entry name" value="P-loop_NTPase"/>
</dbReference>
<dbReference type="CDD" id="cd18011">
    <property type="entry name" value="DEXDc_RapA"/>
    <property type="match status" value="1"/>
</dbReference>
<name>A0A553UPI5_9DEIO</name>
<dbReference type="GO" id="GO:0005524">
    <property type="term" value="F:ATP binding"/>
    <property type="evidence" value="ECO:0007669"/>
    <property type="project" value="UniProtKB-KW"/>
</dbReference>
<evidence type="ECO:0000256" key="4">
    <source>
        <dbReference type="ARBA" id="ARBA00022840"/>
    </source>
</evidence>
<proteinExistence type="predicted"/>
<gene>
    <name evidence="7" type="ORF">FNU79_14025</name>
</gene>
<evidence type="ECO:0000259" key="5">
    <source>
        <dbReference type="PROSITE" id="PS51192"/>
    </source>
</evidence>
<dbReference type="CDD" id="cd18793">
    <property type="entry name" value="SF2_C_SNF"/>
    <property type="match status" value="1"/>
</dbReference>
<dbReference type="Pfam" id="PF00271">
    <property type="entry name" value="Helicase_C"/>
    <property type="match status" value="1"/>
</dbReference>
<dbReference type="Proteomes" id="UP000316092">
    <property type="component" value="Unassembled WGS sequence"/>
</dbReference>
<dbReference type="InterPro" id="IPR014001">
    <property type="entry name" value="Helicase_ATP-bd"/>
</dbReference>
<keyword evidence="4" id="KW-0067">ATP-binding</keyword>
<dbReference type="InterPro" id="IPR000330">
    <property type="entry name" value="SNF2_N"/>
</dbReference>
<keyword evidence="3 7" id="KW-0347">Helicase</keyword>
<dbReference type="Gene3D" id="3.40.50.300">
    <property type="entry name" value="P-loop containing nucleotide triphosphate hydrolases"/>
    <property type="match status" value="1"/>
</dbReference>
<protein>
    <submittedName>
        <fullName evidence="7">DEAD/DEAH box helicase</fullName>
    </submittedName>
</protein>
<dbReference type="InterPro" id="IPR038718">
    <property type="entry name" value="SNF2-like_sf"/>
</dbReference>
<dbReference type="SMART" id="SM00490">
    <property type="entry name" value="HELICc"/>
    <property type="match status" value="1"/>
</dbReference>
<keyword evidence="2" id="KW-0378">Hydrolase</keyword>
<feature type="domain" description="Helicase ATP-binding" evidence="5">
    <location>
        <begin position="212"/>
        <end position="382"/>
    </location>
</feature>
<dbReference type="Pfam" id="PF00176">
    <property type="entry name" value="SNF2-rel_dom"/>
    <property type="match status" value="1"/>
</dbReference>
<dbReference type="GO" id="GO:0016787">
    <property type="term" value="F:hydrolase activity"/>
    <property type="evidence" value="ECO:0007669"/>
    <property type="project" value="UniProtKB-KW"/>
</dbReference>
<organism evidence="7 8">
    <name type="scientific">Deinococcus detaillensis</name>
    <dbReference type="NCBI Taxonomy" id="2592048"/>
    <lineage>
        <taxon>Bacteria</taxon>
        <taxon>Thermotogati</taxon>
        <taxon>Deinococcota</taxon>
        <taxon>Deinococci</taxon>
        <taxon>Deinococcales</taxon>
        <taxon>Deinococcaceae</taxon>
        <taxon>Deinococcus</taxon>
    </lineage>
</organism>